<dbReference type="InterPro" id="IPR036412">
    <property type="entry name" value="HAD-like_sf"/>
</dbReference>
<dbReference type="InterPro" id="IPR010976">
    <property type="entry name" value="B-phosphoglucomutase_hydrolase"/>
</dbReference>
<dbReference type="HOGENOM" id="CLU_037265_4_1_7"/>
<feature type="region of interest" description="Disordered" evidence="6">
    <location>
        <begin position="1"/>
        <end position="23"/>
    </location>
</feature>
<keyword evidence="4 5" id="KW-0378">Hydrolase</keyword>
<evidence type="ECO:0000256" key="6">
    <source>
        <dbReference type="SAM" id="MobiDB-lite"/>
    </source>
</evidence>
<feature type="compositionally biased region" description="Basic and acidic residues" evidence="6">
    <location>
        <begin position="10"/>
        <end position="23"/>
    </location>
</feature>
<comment type="function">
    <text evidence="5">Removes the phosphate from trehalose 6-phosphate to produce free trehalose.</text>
</comment>
<evidence type="ECO:0000256" key="4">
    <source>
        <dbReference type="ARBA" id="ARBA00022801"/>
    </source>
</evidence>
<dbReference type="GO" id="GO:0046872">
    <property type="term" value="F:metal ion binding"/>
    <property type="evidence" value="ECO:0007669"/>
    <property type="project" value="UniProtKB-KW"/>
</dbReference>
<evidence type="ECO:0000256" key="3">
    <source>
        <dbReference type="ARBA" id="ARBA00008770"/>
    </source>
</evidence>
<dbReference type="EMBL" id="CP001940">
    <property type="protein sequence ID" value="ADH84855.1"/>
    <property type="molecule type" value="Genomic_DNA"/>
</dbReference>
<dbReference type="InterPro" id="IPR003337">
    <property type="entry name" value="Trehalose_PPase"/>
</dbReference>
<dbReference type="SUPFAM" id="SSF56784">
    <property type="entry name" value="HAD-like"/>
    <property type="match status" value="2"/>
</dbReference>
<comment type="similarity">
    <text evidence="3 5">Belongs to the trehalose phosphatase family.</text>
</comment>
<evidence type="ECO:0000313" key="7">
    <source>
        <dbReference type="EMBL" id="ADH84855.1"/>
    </source>
</evidence>
<dbReference type="PANTHER" id="PTHR43768:SF3">
    <property type="entry name" value="TREHALOSE 6-PHOSPHATE PHOSPHATASE"/>
    <property type="match status" value="1"/>
</dbReference>
<comment type="pathway">
    <text evidence="1 5">Glycan biosynthesis; trehalose biosynthesis.</text>
</comment>
<gene>
    <name evidence="7" type="ordered locus">DaAHT2_0142</name>
</gene>
<evidence type="ECO:0000256" key="1">
    <source>
        <dbReference type="ARBA" id="ARBA00005199"/>
    </source>
</evidence>
<dbReference type="GO" id="GO:0004805">
    <property type="term" value="F:trehalose-phosphatase activity"/>
    <property type="evidence" value="ECO:0007669"/>
    <property type="project" value="UniProtKB-EC"/>
</dbReference>
<dbReference type="NCBIfam" id="TIGR01484">
    <property type="entry name" value="HAD-SF-IIB"/>
    <property type="match status" value="1"/>
</dbReference>
<comment type="similarity">
    <text evidence="2">Belongs to the HAD-like hydrolase superfamily. CbbY/CbbZ/Gph/YieH family.</text>
</comment>
<keyword evidence="5" id="KW-0479">Metal-binding</keyword>
<sequence length="552" mass="60527">MPPEPRNSGQRRDRSGTVRKEAVRANVSSPTLAAVLFDMDGVVTDTAGAHAEAWQRLFDDYLRQRAERGEEKLPPFDPDRDYRRYVDGKPREAGVRSFLEARGIEIPYGDESDPPERESIWGLAKRKDRYFRSWLAENRVTVYPGSRRLIDELSSRGLKTAIFSASRNAAEVLANAGVDKLFDTKVDGRDLAALGLPGKPEPAMLLEAAARLGVAPEQAAVLEDAIAGVEAGARGGFGLVIGVARGDYGEELQKAGARMVVHDLAELALDGDNTLFVKTLADLPSVAEAREGIRERLTAKKPAVFLDYDGTLTPIVEDHTKALLGEGMRAAVAELARHCKVAVVSGRDLAMLKQLVGIESVFYAGSHGFEIVGPDGWNKTLEKGAEFLPELDRAEKSLQSELAGIKDHAVERKRFSIAVHYRRVADADLPRLEEAVERVLADHRSLKLGHGKKVFEIQPEIAWNKGRAVLWLLEQLDLEHSDVVPLYIGDDITDEDAFRVLAGCGLAIAVRDHESRPTAADCTLADPEEVRRFLEFLTTLVAGRQGQPPGRG</sequence>
<dbReference type="PANTHER" id="PTHR43768">
    <property type="entry name" value="TREHALOSE 6-PHOSPHATE PHOSPHATASE"/>
    <property type="match status" value="1"/>
</dbReference>
<dbReference type="InterPro" id="IPR044651">
    <property type="entry name" value="OTSB-like"/>
</dbReference>
<comment type="catalytic activity">
    <reaction evidence="5">
        <text>alpha,alpha-trehalose 6-phosphate + H2O = alpha,alpha-trehalose + phosphate</text>
        <dbReference type="Rhea" id="RHEA:23420"/>
        <dbReference type="ChEBI" id="CHEBI:15377"/>
        <dbReference type="ChEBI" id="CHEBI:16551"/>
        <dbReference type="ChEBI" id="CHEBI:43474"/>
        <dbReference type="ChEBI" id="CHEBI:58429"/>
        <dbReference type="EC" id="3.1.3.12"/>
    </reaction>
</comment>
<name>D6Z5X3_DESAT</name>
<organism evidence="7 8">
    <name type="scientific">Desulfurivibrio alkaliphilus (strain DSM 19089 / UNIQEM U267 / AHT2)</name>
    <dbReference type="NCBI Taxonomy" id="589865"/>
    <lineage>
        <taxon>Bacteria</taxon>
        <taxon>Pseudomonadati</taxon>
        <taxon>Thermodesulfobacteriota</taxon>
        <taxon>Desulfobulbia</taxon>
        <taxon>Desulfobulbales</taxon>
        <taxon>Desulfobulbaceae</taxon>
        <taxon>Desulfurivibrio</taxon>
    </lineage>
</organism>
<keyword evidence="5" id="KW-0460">Magnesium</keyword>
<reference evidence="8" key="1">
    <citation type="submission" date="2010-02" db="EMBL/GenBank/DDBJ databases">
        <title>Complete sequence of Desulfurivibrio alkaliphilus AHT2.</title>
        <authorList>
            <consortium name="US DOE Joint Genome Institute"/>
            <person name="Pitluck S."/>
            <person name="Chertkov O."/>
            <person name="Detter J.C."/>
            <person name="Han C."/>
            <person name="Tapia R."/>
            <person name="Larimer F."/>
            <person name="Land M."/>
            <person name="Hauser L."/>
            <person name="Kyrpides N."/>
            <person name="Mikhailova N."/>
            <person name="Sorokin D.Y."/>
            <person name="Muyzer G."/>
            <person name="Woyke T."/>
        </authorList>
    </citation>
    <scope>NUCLEOTIDE SEQUENCE [LARGE SCALE GENOMIC DNA]</scope>
    <source>
        <strain evidence="8">DSM 19089 / UNIQEM U267 / AHT2</strain>
    </source>
</reference>
<dbReference type="STRING" id="589865.DaAHT2_0142"/>
<protein>
    <recommendedName>
        <fullName evidence="5">Trehalose 6-phosphate phosphatase</fullName>
        <ecNumber evidence="5">3.1.3.12</ecNumber>
    </recommendedName>
</protein>
<dbReference type="NCBIfam" id="TIGR00685">
    <property type="entry name" value="T6PP"/>
    <property type="match status" value="1"/>
</dbReference>
<dbReference type="InterPro" id="IPR023198">
    <property type="entry name" value="PGP-like_dom2"/>
</dbReference>
<dbReference type="SFLD" id="SFLDS00003">
    <property type="entry name" value="Haloacid_Dehalogenase"/>
    <property type="match status" value="1"/>
</dbReference>
<dbReference type="SFLD" id="SFLDG01129">
    <property type="entry name" value="C1.5:_HAD__Beta-PGM__Phosphata"/>
    <property type="match status" value="1"/>
</dbReference>
<proteinExistence type="inferred from homology"/>
<dbReference type="NCBIfam" id="TIGR02009">
    <property type="entry name" value="PGMB-YQAB-SF"/>
    <property type="match status" value="1"/>
</dbReference>
<accession>D6Z5X3</accession>
<dbReference type="KEGG" id="dak:DaAHT2_0142"/>
<evidence type="ECO:0000256" key="2">
    <source>
        <dbReference type="ARBA" id="ARBA00006171"/>
    </source>
</evidence>
<evidence type="ECO:0000256" key="5">
    <source>
        <dbReference type="RuleBase" id="RU361117"/>
    </source>
</evidence>
<dbReference type="InParanoid" id="D6Z5X3"/>
<dbReference type="Gene3D" id="1.10.150.240">
    <property type="entry name" value="Putative phosphatase, domain 2"/>
    <property type="match status" value="1"/>
</dbReference>
<dbReference type="CDD" id="cd01627">
    <property type="entry name" value="HAD_TPP"/>
    <property type="match status" value="1"/>
</dbReference>
<dbReference type="NCBIfam" id="TIGR01509">
    <property type="entry name" value="HAD-SF-IA-v3"/>
    <property type="match status" value="1"/>
</dbReference>
<dbReference type="Gene3D" id="3.30.70.1020">
    <property type="entry name" value="Trehalose-6-phosphate phosphatase related protein, domain 2"/>
    <property type="match status" value="1"/>
</dbReference>
<dbReference type="Gene3D" id="3.40.50.1000">
    <property type="entry name" value="HAD superfamily/HAD-like"/>
    <property type="match status" value="2"/>
</dbReference>
<dbReference type="AlphaFoldDB" id="D6Z5X3"/>
<comment type="cofactor">
    <cofactor evidence="5">
        <name>Mg(2+)</name>
        <dbReference type="ChEBI" id="CHEBI:18420"/>
    </cofactor>
</comment>
<dbReference type="EC" id="3.1.3.12" evidence="5"/>
<dbReference type="GO" id="GO:0005992">
    <property type="term" value="P:trehalose biosynthetic process"/>
    <property type="evidence" value="ECO:0007669"/>
    <property type="project" value="UniProtKB-UniPathway"/>
</dbReference>
<dbReference type="Pfam" id="PF02358">
    <property type="entry name" value="Trehalose_PPase"/>
    <property type="match status" value="1"/>
</dbReference>
<keyword evidence="8" id="KW-1185">Reference proteome</keyword>
<dbReference type="InterPro" id="IPR006379">
    <property type="entry name" value="HAD-SF_hydro_IIB"/>
</dbReference>
<evidence type="ECO:0000313" key="8">
    <source>
        <dbReference type="Proteomes" id="UP000001508"/>
    </source>
</evidence>
<dbReference type="UniPathway" id="UPA00299"/>
<dbReference type="eggNOG" id="COG1877">
    <property type="taxonomic scope" value="Bacteria"/>
</dbReference>
<dbReference type="InterPro" id="IPR023214">
    <property type="entry name" value="HAD_sf"/>
</dbReference>
<dbReference type="Pfam" id="PF00702">
    <property type="entry name" value="Hydrolase"/>
    <property type="match status" value="1"/>
</dbReference>
<dbReference type="eggNOG" id="COG0637">
    <property type="taxonomic scope" value="Bacteria"/>
</dbReference>
<dbReference type="InterPro" id="IPR006439">
    <property type="entry name" value="HAD-SF_hydro_IA"/>
</dbReference>
<dbReference type="Proteomes" id="UP000001508">
    <property type="component" value="Chromosome"/>
</dbReference>